<accession>A0ACB8T687</accession>
<proteinExistence type="predicted"/>
<organism evidence="1 2">
    <name type="scientific">Artomyces pyxidatus</name>
    <dbReference type="NCBI Taxonomy" id="48021"/>
    <lineage>
        <taxon>Eukaryota</taxon>
        <taxon>Fungi</taxon>
        <taxon>Dikarya</taxon>
        <taxon>Basidiomycota</taxon>
        <taxon>Agaricomycotina</taxon>
        <taxon>Agaricomycetes</taxon>
        <taxon>Russulales</taxon>
        <taxon>Auriscalpiaceae</taxon>
        <taxon>Artomyces</taxon>
    </lineage>
</organism>
<dbReference type="EMBL" id="MU277202">
    <property type="protein sequence ID" value="KAI0063656.1"/>
    <property type="molecule type" value="Genomic_DNA"/>
</dbReference>
<evidence type="ECO:0000313" key="2">
    <source>
        <dbReference type="Proteomes" id="UP000814140"/>
    </source>
</evidence>
<sequence length="334" mass="35367">MTSNANLERSSPQPLPSLPASPTEEEDLGRAAAWGGYTDDRDADISHGGDPASQRKGKGREADPALEASYADGGTDEDLRGMDEGGEVEGYPPMSEDATETRRIEENLRRWEIAERQRRKAARESSHNSQPKSSAVAEGGWRASSLWPRRASRVPTDGVGTHRALRTSEDAVPLDDIEGSPSPSGPPSPSPTPAPGYASKSTRAENPFADPAGSSSSLFVNAQPSSSPIEPSDSTAETSALNPSDSGVSFSSKARLHPPAPLGLPPPRTPPPPIDSPFSIRPPDPIRTPDTSHAAGPHEDEGPPVRWWTEWLCGCSEGPDRGGEAQAARTNPLE</sequence>
<evidence type="ECO:0000313" key="1">
    <source>
        <dbReference type="EMBL" id="KAI0063656.1"/>
    </source>
</evidence>
<comment type="caution">
    <text evidence="1">The sequence shown here is derived from an EMBL/GenBank/DDBJ whole genome shotgun (WGS) entry which is preliminary data.</text>
</comment>
<name>A0ACB8T687_9AGAM</name>
<dbReference type="Proteomes" id="UP000814140">
    <property type="component" value="Unassembled WGS sequence"/>
</dbReference>
<reference evidence="1" key="2">
    <citation type="journal article" date="2022" name="New Phytol.">
        <title>Evolutionary transition to the ectomycorrhizal habit in the genomes of a hyperdiverse lineage of mushroom-forming fungi.</title>
        <authorList>
            <person name="Looney B."/>
            <person name="Miyauchi S."/>
            <person name="Morin E."/>
            <person name="Drula E."/>
            <person name="Courty P.E."/>
            <person name="Kohler A."/>
            <person name="Kuo A."/>
            <person name="LaButti K."/>
            <person name="Pangilinan J."/>
            <person name="Lipzen A."/>
            <person name="Riley R."/>
            <person name="Andreopoulos W."/>
            <person name="He G."/>
            <person name="Johnson J."/>
            <person name="Nolan M."/>
            <person name="Tritt A."/>
            <person name="Barry K.W."/>
            <person name="Grigoriev I.V."/>
            <person name="Nagy L.G."/>
            <person name="Hibbett D."/>
            <person name="Henrissat B."/>
            <person name="Matheny P.B."/>
            <person name="Labbe J."/>
            <person name="Martin F.M."/>
        </authorList>
    </citation>
    <scope>NUCLEOTIDE SEQUENCE</scope>
    <source>
        <strain evidence="1">HHB10654</strain>
    </source>
</reference>
<reference evidence="1" key="1">
    <citation type="submission" date="2021-03" db="EMBL/GenBank/DDBJ databases">
        <authorList>
            <consortium name="DOE Joint Genome Institute"/>
            <person name="Ahrendt S."/>
            <person name="Looney B.P."/>
            <person name="Miyauchi S."/>
            <person name="Morin E."/>
            <person name="Drula E."/>
            <person name="Courty P.E."/>
            <person name="Chicoki N."/>
            <person name="Fauchery L."/>
            <person name="Kohler A."/>
            <person name="Kuo A."/>
            <person name="Labutti K."/>
            <person name="Pangilinan J."/>
            <person name="Lipzen A."/>
            <person name="Riley R."/>
            <person name="Andreopoulos W."/>
            <person name="He G."/>
            <person name="Johnson J."/>
            <person name="Barry K.W."/>
            <person name="Grigoriev I.V."/>
            <person name="Nagy L."/>
            <person name="Hibbett D."/>
            <person name="Henrissat B."/>
            <person name="Matheny P.B."/>
            <person name="Labbe J."/>
            <person name="Martin F."/>
        </authorList>
    </citation>
    <scope>NUCLEOTIDE SEQUENCE</scope>
    <source>
        <strain evidence="1">HHB10654</strain>
    </source>
</reference>
<keyword evidence="2" id="KW-1185">Reference proteome</keyword>
<gene>
    <name evidence="1" type="ORF">BV25DRAFT_1824219</name>
</gene>
<protein>
    <submittedName>
        <fullName evidence="1">Uncharacterized protein</fullName>
    </submittedName>
</protein>